<evidence type="ECO:0000256" key="1">
    <source>
        <dbReference type="ARBA" id="ARBA00012499"/>
    </source>
</evidence>
<dbReference type="EC" id="1.8.4.12" evidence="1"/>
<dbReference type="Pfam" id="PF01641">
    <property type="entry name" value="SelR"/>
    <property type="match status" value="1"/>
</dbReference>
<proteinExistence type="predicted"/>
<keyword evidence="2" id="KW-0560">Oxidoreductase</keyword>
<dbReference type="EMBL" id="MORL01000007">
    <property type="protein sequence ID" value="OIN58412.1"/>
    <property type="molecule type" value="Genomic_DNA"/>
</dbReference>
<dbReference type="GO" id="GO:0005737">
    <property type="term" value="C:cytoplasm"/>
    <property type="evidence" value="ECO:0007669"/>
    <property type="project" value="TreeGrafter"/>
</dbReference>
<dbReference type="Gene3D" id="2.170.150.20">
    <property type="entry name" value="Peptide methionine sulfoxide reductase"/>
    <property type="match status" value="1"/>
</dbReference>
<dbReference type="GO" id="GO:0033743">
    <property type="term" value="F:peptide-methionine (R)-S-oxide reductase activity"/>
    <property type="evidence" value="ECO:0007669"/>
    <property type="project" value="UniProtKB-EC"/>
</dbReference>
<name>A0A1S2VI41_9BACT</name>
<dbReference type="OrthoDB" id="4174719at2"/>
<dbReference type="PANTHER" id="PTHR10173:SF52">
    <property type="entry name" value="METHIONINE-R-SULFOXIDE REDUCTASE B1"/>
    <property type="match status" value="1"/>
</dbReference>
<keyword evidence="7" id="KW-1185">Reference proteome</keyword>
<dbReference type="InterPro" id="IPR011057">
    <property type="entry name" value="Mss4-like_sf"/>
</dbReference>
<feature type="domain" description="MsrB" evidence="5">
    <location>
        <begin position="51"/>
        <end position="169"/>
    </location>
</feature>
<comment type="catalytic activity">
    <reaction evidence="3">
        <text>L-methionyl-[protein] + [thioredoxin]-disulfide + H2O = L-methionyl-(R)-S-oxide-[protein] + [thioredoxin]-dithiol</text>
        <dbReference type="Rhea" id="RHEA:24164"/>
        <dbReference type="Rhea" id="RHEA-COMP:10698"/>
        <dbReference type="Rhea" id="RHEA-COMP:10700"/>
        <dbReference type="Rhea" id="RHEA-COMP:12313"/>
        <dbReference type="Rhea" id="RHEA-COMP:12314"/>
        <dbReference type="ChEBI" id="CHEBI:15377"/>
        <dbReference type="ChEBI" id="CHEBI:16044"/>
        <dbReference type="ChEBI" id="CHEBI:29950"/>
        <dbReference type="ChEBI" id="CHEBI:45764"/>
        <dbReference type="ChEBI" id="CHEBI:50058"/>
        <dbReference type="EC" id="1.8.4.12"/>
    </reaction>
</comment>
<evidence type="ECO:0000313" key="7">
    <source>
        <dbReference type="Proteomes" id="UP000181790"/>
    </source>
</evidence>
<dbReference type="PANTHER" id="PTHR10173">
    <property type="entry name" value="METHIONINE SULFOXIDE REDUCTASE"/>
    <property type="match status" value="1"/>
</dbReference>
<comment type="caution">
    <text evidence="6">The sequence shown here is derived from an EMBL/GenBank/DDBJ whole genome shotgun (WGS) entry which is preliminary data.</text>
</comment>
<keyword evidence="4" id="KW-1133">Transmembrane helix</keyword>
<evidence type="ECO:0000313" key="6">
    <source>
        <dbReference type="EMBL" id="OIN58412.1"/>
    </source>
</evidence>
<sequence>MKANHLFLIGCLLLIGGILGWRWLHPEPARKSAFERSGVVPPQGRRVVKTDAEWEELLTAPQFYVTREKGTEGRNSSPLTHLHQAGVYECVCCHNPLFASRTKFDSRTGWPSFYVPIAPNAVYTDFDGRRTEVLCSVCDAHLGHVFTDGPEPTGLRYCMNGTALTFKPAR</sequence>
<evidence type="ECO:0000256" key="4">
    <source>
        <dbReference type="SAM" id="Phobius"/>
    </source>
</evidence>
<dbReference type="SUPFAM" id="SSF51316">
    <property type="entry name" value="Mss4-like"/>
    <property type="match status" value="1"/>
</dbReference>
<dbReference type="InterPro" id="IPR028427">
    <property type="entry name" value="Met_Sox_Rdtase_MsrB"/>
</dbReference>
<dbReference type="GO" id="GO:0030091">
    <property type="term" value="P:protein repair"/>
    <property type="evidence" value="ECO:0007669"/>
    <property type="project" value="InterPro"/>
</dbReference>
<evidence type="ECO:0000256" key="3">
    <source>
        <dbReference type="ARBA" id="ARBA00048488"/>
    </source>
</evidence>
<organism evidence="6 7">
    <name type="scientific">Arsenicibacter rosenii</name>
    <dbReference type="NCBI Taxonomy" id="1750698"/>
    <lineage>
        <taxon>Bacteria</taxon>
        <taxon>Pseudomonadati</taxon>
        <taxon>Bacteroidota</taxon>
        <taxon>Cytophagia</taxon>
        <taxon>Cytophagales</taxon>
        <taxon>Spirosomataceae</taxon>
        <taxon>Arsenicibacter</taxon>
    </lineage>
</organism>
<dbReference type="NCBIfam" id="TIGR00357">
    <property type="entry name" value="peptide-methionine (R)-S-oxide reductase MsrB"/>
    <property type="match status" value="1"/>
</dbReference>
<dbReference type="Proteomes" id="UP000181790">
    <property type="component" value="Unassembled WGS sequence"/>
</dbReference>
<keyword evidence="4" id="KW-0472">Membrane</keyword>
<accession>A0A1S2VI41</accession>
<feature type="transmembrane region" description="Helical" evidence="4">
    <location>
        <begin position="6"/>
        <end position="24"/>
    </location>
</feature>
<dbReference type="PROSITE" id="PS51790">
    <property type="entry name" value="MSRB"/>
    <property type="match status" value="1"/>
</dbReference>
<protein>
    <recommendedName>
        <fullName evidence="1">peptide-methionine (R)-S-oxide reductase</fullName>
        <ecNumber evidence="1">1.8.4.12</ecNumber>
    </recommendedName>
</protein>
<evidence type="ECO:0000259" key="5">
    <source>
        <dbReference type="PROSITE" id="PS51790"/>
    </source>
</evidence>
<dbReference type="InterPro" id="IPR002579">
    <property type="entry name" value="Met_Sox_Rdtase_MsrB_dom"/>
</dbReference>
<evidence type="ECO:0000256" key="2">
    <source>
        <dbReference type="ARBA" id="ARBA00023002"/>
    </source>
</evidence>
<dbReference type="RefSeq" id="WP_071504084.1">
    <property type="nucleotide sequence ID" value="NZ_MORL01000007.1"/>
</dbReference>
<dbReference type="GO" id="GO:0006979">
    <property type="term" value="P:response to oxidative stress"/>
    <property type="evidence" value="ECO:0007669"/>
    <property type="project" value="InterPro"/>
</dbReference>
<keyword evidence="4" id="KW-0812">Transmembrane</keyword>
<dbReference type="AlphaFoldDB" id="A0A1S2VI41"/>
<reference evidence="6 7" key="1">
    <citation type="submission" date="2016-10" db="EMBL/GenBank/DDBJ databases">
        <title>Arsenicibacter rosenii gen. nov., sp. nov., an efficient arsenic-methylating bacterium isolated from an arsenic-contaminated paddy soil.</title>
        <authorList>
            <person name="Huang K."/>
        </authorList>
    </citation>
    <scope>NUCLEOTIDE SEQUENCE [LARGE SCALE GENOMIC DNA]</scope>
    <source>
        <strain evidence="6 7">SM-1</strain>
    </source>
</reference>
<gene>
    <name evidence="6" type="ORF">BLX24_15585</name>
</gene>